<name>A0ACD3RTE9_LARCR</name>
<keyword evidence="2" id="KW-1185">Reference proteome</keyword>
<evidence type="ECO:0000313" key="1">
    <source>
        <dbReference type="EMBL" id="TMS22434.1"/>
    </source>
</evidence>
<sequence length="367" mass="42530">MTSKGAKETIVTRLGFKSSSSASKAEAELEKVRRENAHLRRKIDELAKRHIKPPDSDKSKLLERILSLETLRERNNQQLLVKEQELETLRQQLTARGGEVVASLQAQLEQRRKTAEQRDLMFQNLSQETENLKNQLVTVSTRCQTLETQVVNGQVPPADLALVQDQLRDALEKNQQWLTYDQQREAYVQSVLARTLEMEQQLAQAKQEHTKQEATSDVPEKDAQLKNHYDQLLSGAQKDLESQKEKVIRAQQELIVQREQTMNAQAELQSQKEQVARLQDEMSSLQRSYEDKCGELTSFLRKYKEKSNQLEEAKVQLQAERLSNRHDVSEERKVSFERADRMRAGTGEHGHEDWRRRGRGLLNFCCR</sequence>
<proteinExistence type="predicted"/>
<evidence type="ECO:0000313" key="2">
    <source>
        <dbReference type="Proteomes" id="UP000793456"/>
    </source>
</evidence>
<gene>
    <name evidence="1" type="ORF">E3U43_012699</name>
</gene>
<dbReference type="Proteomes" id="UP000793456">
    <property type="component" value="Chromosome II"/>
</dbReference>
<reference evidence="1" key="1">
    <citation type="submission" date="2018-11" db="EMBL/GenBank/DDBJ databases">
        <title>The sequence and de novo assembly of Larimichthys crocea genome using PacBio and Hi-C technologies.</title>
        <authorList>
            <person name="Xu P."/>
            <person name="Chen B."/>
            <person name="Zhou Z."/>
            <person name="Ke Q."/>
            <person name="Wu Y."/>
            <person name="Bai H."/>
            <person name="Pu F."/>
        </authorList>
    </citation>
    <scope>NUCLEOTIDE SEQUENCE</scope>
    <source>
        <tissue evidence="1">Muscle</tissue>
    </source>
</reference>
<dbReference type="EMBL" id="CM011675">
    <property type="protein sequence ID" value="TMS22434.1"/>
    <property type="molecule type" value="Genomic_DNA"/>
</dbReference>
<protein>
    <submittedName>
        <fullName evidence="1">Uncharacterized protein</fullName>
    </submittedName>
</protein>
<organism evidence="1 2">
    <name type="scientific">Larimichthys crocea</name>
    <name type="common">Large yellow croaker</name>
    <name type="synonym">Pseudosciaena crocea</name>
    <dbReference type="NCBI Taxonomy" id="215358"/>
    <lineage>
        <taxon>Eukaryota</taxon>
        <taxon>Metazoa</taxon>
        <taxon>Chordata</taxon>
        <taxon>Craniata</taxon>
        <taxon>Vertebrata</taxon>
        <taxon>Euteleostomi</taxon>
        <taxon>Actinopterygii</taxon>
        <taxon>Neopterygii</taxon>
        <taxon>Teleostei</taxon>
        <taxon>Neoteleostei</taxon>
        <taxon>Acanthomorphata</taxon>
        <taxon>Eupercaria</taxon>
        <taxon>Sciaenidae</taxon>
        <taxon>Larimichthys</taxon>
    </lineage>
</organism>
<comment type="caution">
    <text evidence="1">The sequence shown here is derived from an EMBL/GenBank/DDBJ whole genome shotgun (WGS) entry which is preliminary data.</text>
</comment>
<accession>A0ACD3RTE9</accession>